<sequence>MLDVINDIEDEELNLTSHEGLNLHIMDVVIAYLYNSLDNDIYMKLHERFKLHKTYNEDYQQDYSIKISESHYRLK</sequence>
<name>A0A371FPL1_MUCPR</name>
<keyword evidence="2" id="KW-1185">Reference proteome</keyword>
<proteinExistence type="predicted"/>
<evidence type="ECO:0000313" key="1">
    <source>
        <dbReference type="EMBL" id="RDX80246.1"/>
    </source>
</evidence>
<comment type="caution">
    <text evidence="1">The sequence shown here is derived from an EMBL/GenBank/DDBJ whole genome shotgun (WGS) entry which is preliminary data.</text>
</comment>
<dbReference type="EMBL" id="QJKJ01008281">
    <property type="protein sequence ID" value="RDX80246.1"/>
    <property type="molecule type" value="Genomic_DNA"/>
</dbReference>
<dbReference type="Proteomes" id="UP000257109">
    <property type="component" value="Unassembled WGS sequence"/>
</dbReference>
<feature type="non-terminal residue" evidence="1">
    <location>
        <position position="1"/>
    </location>
</feature>
<protein>
    <submittedName>
        <fullName evidence="1">Uncharacterized protein</fullName>
    </submittedName>
</protein>
<dbReference type="OrthoDB" id="1712839at2759"/>
<reference evidence="1" key="1">
    <citation type="submission" date="2018-05" db="EMBL/GenBank/DDBJ databases">
        <title>Draft genome of Mucuna pruriens seed.</title>
        <authorList>
            <person name="Nnadi N.E."/>
            <person name="Vos R."/>
            <person name="Hasami M.H."/>
            <person name="Devisetty U.K."/>
            <person name="Aguiy J.C."/>
        </authorList>
    </citation>
    <scope>NUCLEOTIDE SEQUENCE [LARGE SCALE GENOMIC DNA]</scope>
    <source>
        <strain evidence="1">JCA_2017</strain>
    </source>
</reference>
<organism evidence="1 2">
    <name type="scientific">Mucuna pruriens</name>
    <name type="common">Velvet bean</name>
    <name type="synonym">Dolichos pruriens</name>
    <dbReference type="NCBI Taxonomy" id="157652"/>
    <lineage>
        <taxon>Eukaryota</taxon>
        <taxon>Viridiplantae</taxon>
        <taxon>Streptophyta</taxon>
        <taxon>Embryophyta</taxon>
        <taxon>Tracheophyta</taxon>
        <taxon>Spermatophyta</taxon>
        <taxon>Magnoliopsida</taxon>
        <taxon>eudicotyledons</taxon>
        <taxon>Gunneridae</taxon>
        <taxon>Pentapetalae</taxon>
        <taxon>rosids</taxon>
        <taxon>fabids</taxon>
        <taxon>Fabales</taxon>
        <taxon>Fabaceae</taxon>
        <taxon>Papilionoideae</taxon>
        <taxon>50 kb inversion clade</taxon>
        <taxon>NPAAA clade</taxon>
        <taxon>indigoferoid/millettioid clade</taxon>
        <taxon>Phaseoleae</taxon>
        <taxon>Mucuna</taxon>
    </lineage>
</organism>
<dbReference type="AlphaFoldDB" id="A0A371FPL1"/>
<evidence type="ECO:0000313" key="2">
    <source>
        <dbReference type="Proteomes" id="UP000257109"/>
    </source>
</evidence>
<gene>
    <name evidence="1" type="ORF">CR513_39230</name>
</gene>
<accession>A0A371FPL1</accession>